<evidence type="ECO:0000313" key="2">
    <source>
        <dbReference type="EMBL" id="KAH8994823.1"/>
    </source>
</evidence>
<protein>
    <submittedName>
        <fullName evidence="2">Uncharacterized protein</fullName>
    </submittedName>
</protein>
<proteinExistence type="predicted"/>
<feature type="compositionally biased region" description="Polar residues" evidence="1">
    <location>
        <begin position="193"/>
        <end position="226"/>
    </location>
</feature>
<evidence type="ECO:0000256" key="1">
    <source>
        <dbReference type="SAM" id="MobiDB-lite"/>
    </source>
</evidence>
<organism evidence="2 3">
    <name type="scientific">Lactarius akahatsu</name>
    <dbReference type="NCBI Taxonomy" id="416441"/>
    <lineage>
        <taxon>Eukaryota</taxon>
        <taxon>Fungi</taxon>
        <taxon>Dikarya</taxon>
        <taxon>Basidiomycota</taxon>
        <taxon>Agaricomycotina</taxon>
        <taxon>Agaricomycetes</taxon>
        <taxon>Russulales</taxon>
        <taxon>Russulaceae</taxon>
        <taxon>Lactarius</taxon>
    </lineage>
</organism>
<reference evidence="2" key="1">
    <citation type="submission" date="2022-01" db="EMBL/GenBank/DDBJ databases">
        <title>Comparative genomics reveals a dynamic genome evolution in the ectomycorrhizal milk-cap (Lactarius) mushrooms.</title>
        <authorList>
            <consortium name="DOE Joint Genome Institute"/>
            <person name="Lebreton A."/>
            <person name="Tang N."/>
            <person name="Kuo A."/>
            <person name="LaButti K."/>
            <person name="Drula E."/>
            <person name="Barry K."/>
            <person name="Clum A."/>
            <person name="Lipzen A."/>
            <person name="Mousain D."/>
            <person name="Ng V."/>
            <person name="Wang R."/>
            <person name="Wang X."/>
            <person name="Dai Y."/>
            <person name="Henrissat B."/>
            <person name="Grigoriev I.V."/>
            <person name="Guerin-Laguette A."/>
            <person name="Yu F."/>
            <person name="Martin F.M."/>
        </authorList>
    </citation>
    <scope>NUCLEOTIDE SEQUENCE</scope>
    <source>
        <strain evidence="2">QP</strain>
    </source>
</reference>
<comment type="caution">
    <text evidence="2">The sequence shown here is derived from an EMBL/GenBank/DDBJ whole genome shotgun (WGS) entry which is preliminary data.</text>
</comment>
<name>A0AAD4QCE4_9AGAM</name>
<feature type="compositionally biased region" description="Low complexity" evidence="1">
    <location>
        <begin position="174"/>
        <end position="187"/>
    </location>
</feature>
<dbReference type="EMBL" id="JAKELL010000013">
    <property type="protein sequence ID" value="KAH8994823.1"/>
    <property type="molecule type" value="Genomic_DNA"/>
</dbReference>
<evidence type="ECO:0000313" key="3">
    <source>
        <dbReference type="Proteomes" id="UP001201163"/>
    </source>
</evidence>
<dbReference type="AlphaFoldDB" id="A0AAD4QCE4"/>
<dbReference type="Proteomes" id="UP001201163">
    <property type="component" value="Unassembled WGS sequence"/>
</dbReference>
<keyword evidence="3" id="KW-1185">Reference proteome</keyword>
<gene>
    <name evidence="2" type="ORF">EDB92DRAFT_228497</name>
</gene>
<accession>A0AAD4QCE4</accession>
<sequence length="267" mass="29818">MDDEQWLRPFRAFGSVKDFRLVDELATDVLRALSLADEGHDIVLPALQNLHVTGSLSIDGPFRDSVETFFTRRQLYGHPVQIYYGSPQQRRQFQPSSFPNLKRLPTTTNSVEMLTKLKQVEMRMTDLRNKQLEAAQAGRTDEANKLAVILSQHITAYKKGREFVVRMLEAKKAAAQGQGQGPSSQPAHDPATTAGTTQHSTPRMSATPQPTPNANSHSTPRLTTPRTGRKPEPELDVGVAFSRHRQLGRWRRVRLCCQCECGASSSV</sequence>
<feature type="region of interest" description="Disordered" evidence="1">
    <location>
        <begin position="174"/>
        <end position="237"/>
    </location>
</feature>